<evidence type="ECO:0000313" key="3">
    <source>
        <dbReference type="Proteomes" id="UP000593578"/>
    </source>
</evidence>
<gene>
    <name evidence="2" type="ORF">Gorai_007599</name>
</gene>
<reference evidence="2 3" key="1">
    <citation type="journal article" date="2019" name="Genome Biol. Evol.">
        <title>Insights into the evolution of the New World diploid cottons (Gossypium, subgenus Houzingenia) based on genome sequencing.</title>
        <authorList>
            <person name="Grover C.E."/>
            <person name="Arick M.A. 2nd"/>
            <person name="Thrash A."/>
            <person name="Conover J.L."/>
            <person name="Sanders W.S."/>
            <person name="Peterson D.G."/>
            <person name="Frelichowski J.E."/>
            <person name="Scheffler J.A."/>
            <person name="Scheffler B.E."/>
            <person name="Wendel J.F."/>
        </authorList>
    </citation>
    <scope>NUCLEOTIDE SEQUENCE [LARGE SCALE GENOMIC DNA]</scope>
    <source>
        <strain evidence="2">8</strain>
        <tissue evidence="2">Leaf</tissue>
    </source>
</reference>
<accession>A0A7J8Q945</accession>
<dbReference type="Pfam" id="PF13966">
    <property type="entry name" value="zf-RVT"/>
    <property type="match status" value="1"/>
</dbReference>
<organism evidence="2 3">
    <name type="scientific">Gossypium raimondii</name>
    <name type="common">Peruvian cotton</name>
    <name type="synonym">Gossypium klotzschianum subsp. raimondii</name>
    <dbReference type="NCBI Taxonomy" id="29730"/>
    <lineage>
        <taxon>Eukaryota</taxon>
        <taxon>Viridiplantae</taxon>
        <taxon>Streptophyta</taxon>
        <taxon>Embryophyta</taxon>
        <taxon>Tracheophyta</taxon>
        <taxon>Spermatophyta</taxon>
        <taxon>Magnoliopsida</taxon>
        <taxon>eudicotyledons</taxon>
        <taxon>Gunneridae</taxon>
        <taxon>Pentapetalae</taxon>
        <taxon>rosids</taxon>
        <taxon>malvids</taxon>
        <taxon>Malvales</taxon>
        <taxon>Malvaceae</taxon>
        <taxon>Malvoideae</taxon>
        <taxon>Gossypium</taxon>
    </lineage>
</organism>
<proteinExistence type="predicted"/>
<feature type="domain" description="Reverse transcriptase zinc-binding" evidence="1">
    <location>
        <begin position="19"/>
        <end position="80"/>
    </location>
</feature>
<evidence type="ECO:0000313" key="2">
    <source>
        <dbReference type="EMBL" id="MBA0597810.1"/>
    </source>
</evidence>
<protein>
    <recommendedName>
        <fullName evidence="1">Reverse transcriptase zinc-binding domain-containing protein</fullName>
    </recommendedName>
</protein>
<dbReference type="InterPro" id="IPR026960">
    <property type="entry name" value="RVT-Znf"/>
</dbReference>
<sequence>MIFIQPNLLTVCYWKTLNPLDNKWKLIWTLDAPQRVLQFLWLVLKEQLLTKMECCKRGVSTNPSCVICGEVEESCIHILRDYCIAWKTKPSRPSGSMSNQSGNYRWIPSPTRSIKINIDGADNPSSGFATSIAVARDEHGKWLWEIGTNMIWMLLL</sequence>
<comment type="caution">
    <text evidence="2">The sequence shown here is derived from an EMBL/GenBank/DDBJ whole genome shotgun (WGS) entry which is preliminary data.</text>
</comment>
<dbReference type="AlphaFoldDB" id="A0A7J8Q945"/>
<dbReference type="Proteomes" id="UP000593578">
    <property type="component" value="Unassembled WGS sequence"/>
</dbReference>
<evidence type="ECO:0000259" key="1">
    <source>
        <dbReference type="Pfam" id="PF13966"/>
    </source>
</evidence>
<dbReference type="EMBL" id="JABEZZ010000010">
    <property type="protein sequence ID" value="MBA0597810.1"/>
    <property type="molecule type" value="Genomic_DNA"/>
</dbReference>
<name>A0A7J8Q945_GOSRA</name>